<evidence type="ECO:0000313" key="2">
    <source>
        <dbReference type="EMBL" id="SFH60372.1"/>
    </source>
</evidence>
<keyword evidence="3" id="KW-1185">Reference proteome</keyword>
<evidence type="ECO:0000313" key="3">
    <source>
        <dbReference type="Proteomes" id="UP000199287"/>
    </source>
</evidence>
<dbReference type="GO" id="GO:0016491">
    <property type="term" value="F:oxidoreductase activity"/>
    <property type="evidence" value="ECO:0007669"/>
    <property type="project" value="InterPro"/>
</dbReference>
<dbReference type="STRING" id="69895.SAMN05192551_101743"/>
<organism evidence="2 3">
    <name type="scientific">Tindallia magadiensis</name>
    <dbReference type="NCBI Taxonomy" id="69895"/>
    <lineage>
        <taxon>Bacteria</taxon>
        <taxon>Bacillati</taxon>
        <taxon>Bacillota</taxon>
        <taxon>Clostridia</taxon>
        <taxon>Peptostreptococcales</taxon>
        <taxon>Tindalliaceae</taxon>
        <taxon>Tindallia</taxon>
    </lineage>
</organism>
<dbReference type="InterPro" id="IPR000415">
    <property type="entry name" value="Nitroreductase-like"/>
</dbReference>
<dbReference type="OrthoDB" id="5505478at2"/>
<dbReference type="Pfam" id="PF09918">
    <property type="entry name" value="DUF2148"/>
    <property type="match status" value="1"/>
</dbReference>
<dbReference type="InterPro" id="IPR019224">
    <property type="entry name" value="DUF2148"/>
</dbReference>
<sequence>MIYRKEITERNAVFRVAELMAMAARTAPKAKGIDNLEIIILEGEEKDQLANKMRQIAEEHEAAFFNRDATNIDESQLVFLAGTQLKPVGVAVCGYCGYTHCAENMENEGICAFNAGDLGVAIGSAAAIATDHRCDNRIMFTAGKAAMLLGYFESDVKNAYGIPLSVSGKSPFFDRK</sequence>
<feature type="domain" description="DUF2148" evidence="1">
    <location>
        <begin position="109"/>
        <end position="175"/>
    </location>
</feature>
<dbReference type="RefSeq" id="WP_093369846.1">
    <property type="nucleotide sequence ID" value="NZ_FOQA01000001.1"/>
</dbReference>
<evidence type="ECO:0000259" key="1">
    <source>
        <dbReference type="Pfam" id="PF09918"/>
    </source>
</evidence>
<dbReference type="PANTHER" id="PTHR40101">
    <property type="entry name" value="CONSERVED PROTEIN"/>
    <property type="match status" value="1"/>
</dbReference>
<dbReference type="EMBL" id="FOQA01000001">
    <property type="protein sequence ID" value="SFH60372.1"/>
    <property type="molecule type" value="Genomic_DNA"/>
</dbReference>
<dbReference type="PANTHER" id="PTHR40101:SF1">
    <property type="entry name" value="4FE-4S DOMAIN-CONTAINING PROTEIN"/>
    <property type="match status" value="1"/>
</dbReference>
<name>A0A1I3BDK3_9FIRM</name>
<dbReference type="Proteomes" id="UP000199287">
    <property type="component" value="Unassembled WGS sequence"/>
</dbReference>
<dbReference type="AlphaFoldDB" id="A0A1I3BDK3"/>
<gene>
    <name evidence="2" type="ORF">SAMN05192551_101743</name>
</gene>
<accession>A0A1I3BDK3</accession>
<proteinExistence type="predicted"/>
<protein>
    <submittedName>
        <fullName evidence="2">Uncharacterized protein, contains ferredoxin domain</fullName>
    </submittedName>
</protein>
<reference evidence="3" key="1">
    <citation type="submission" date="2016-10" db="EMBL/GenBank/DDBJ databases">
        <authorList>
            <person name="Varghese N."/>
            <person name="Submissions S."/>
        </authorList>
    </citation>
    <scope>NUCLEOTIDE SEQUENCE [LARGE SCALE GENOMIC DNA]</scope>
    <source>
        <strain evidence="3">Z-7934</strain>
    </source>
</reference>
<dbReference type="Gene3D" id="3.40.109.10">
    <property type="entry name" value="NADH Oxidase"/>
    <property type="match status" value="1"/>
</dbReference>